<sequence>MQESDKQATTVIASLRAQGVSPYDCVASSGDGIYQLVLTDSDGLNKAAVLKIPACSMFSCFGCPADGSTIVSQLKGHNGVLKSEPFELFAFAGQNNLQIYCSFQFCFTAEDPLCTDRCTTRRMARLTTTSYHTADTTSSDYQRSCTTDYYYWYTSPYYYWSSPSYWYRKKREANATEFATAQVEIIKGEKIVDGI</sequence>
<accession>A0A2T7NQY6</accession>
<dbReference type="EMBL" id="PZQS01000010">
    <property type="protein sequence ID" value="PVD23566.1"/>
    <property type="molecule type" value="Genomic_DNA"/>
</dbReference>
<reference evidence="2 3" key="1">
    <citation type="submission" date="2018-04" db="EMBL/GenBank/DDBJ databases">
        <title>The genome of golden apple snail Pomacea canaliculata provides insight into stress tolerance and invasive adaptation.</title>
        <authorList>
            <person name="Liu C."/>
            <person name="Liu B."/>
            <person name="Ren Y."/>
            <person name="Zhang Y."/>
            <person name="Wang H."/>
            <person name="Li S."/>
            <person name="Jiang F."/>
            <person name="Yin L."/>
            <person name="Zhang G."/>
            <person name="Qian W."/>
            <person name="Fan W."/>
        </authorList>
    </citation>
    <scope>NUCLEOTIDE SEQUENCE [LARGE SCALE GENOMIC DNA]</scope>
    <source>
        <strain evidence="2">SZHN2017</strain>
        <tissue evidence="2">Muscle</tissue>
    </source>
</reference>
<dbReference type="InterPro" id="IPR001507">
    <property type="entry name" value="ZP_dom"/>
</dbReference>
<name>A0A2T7NQY6_POMCA</name>
<proteinExistence type="predicted"/>
<dbReference type="Proteomes" id="UP000245119">
    <property type="component" value="Linkage Group LG10"/>
</dbReference>
<protein>
    <recommendedName>
        <fullName evidence="1">ZP domain-containing protein</fullName>
    </recommendedName>
</protein>
<feature type="domain" description="ZP" evidence="1">
    <location>
        <begin position="1"/>
        <end position="121"/>
    </location>
</feature>
<evidence type="ECO:0000313" key="3">
    <source>
        <dbReference type="Proteomes" id="UP000245119"/>
    </source>
</evidence>
<comment type="caution">
    <text evidence="2">The sequence shown here is derived from an EMBL/GenBank/DDBJ whole genome shotgun (WGS) entry which is preliminary data.</text>
</comment>
<organism evidence="2 3">
    <name type="scientific">Pomacea canaliculata</name>
    <name type="common">Golden apple snail</name>
    <dbReference type="NCBI Taxonomy" id="400727"/>
    <lineage>
        <taxon>Eukaryota</taxon>
        <taxon>Metazoa</taxon>
        <taxon>Spiralia</taxon>
        <taxon>Lophotrochozoa</taxon>
        <taxon>Mollusca</taxon>
        <taxon>Gastropoda</taxon>
        <taxon>Caenogastropoda</taxon>
        <taxon>Architaenioglossa</taxon>
        <taxon>Ampullarioidea</taxon>
        <taxon>Ampullariidae</taxon>
        <taxon>Pomacea</taxon>
    </lineage>
</organism>
<evidence type="ECO:0000259" key="1">
    <source>
        <dbReference type="PROSITE" id="PS51034"/>
    </source>
</evidence>
<evidence type="ECO:0000313" key="2">
    <source>
        <dbReference type="EMBL" id="PVD23566.1"/>
    </source>
</evidence>
<gene>
    <name evidence="2" type="ORF">C0Q70_16838</name>
</gene>
<dbReference type="PROSITE" id="PS51034">
    <property type="entry name" value="ZP_2"/>
    <property type="match status" value="1"/>
</dbReference>
<keyword evidence="3" id="KW-1185">Reference proteome</keyword>
<dbReference type="AlphaFoldDB" id="A0A2T7NQY6"/>